<name>A0AAN0JHW5_AMPQE</name>
<evidence type="ECO:0000313" key="3">
    <source>
        <dbReference type="Proteomes" id="UP000007879"/>
    </source>
</evidence>
<feature type="region of interest" description="Disordered" evidence="1">
    <location>
        <begin position="1054"/>
        <end position="1077"/>
    </location>
</feature>
<dbReference type="GO" id="GO:0006974">
    <property type="term" value="P:DNA damage response"/>
    <property type="evidence" value="ECO:0007669"/>
    <property type="project" value="InterPro"/>
</dbReference>
<proteinExistence type="predicted"/>
<evidence type="ECO:0000313" key="2">
    <source>
        <dbReference type="EnsemblMetazoa" id="XP_019856362.1"/>
    </source>
</evidence>
<dbReference type="RefSeq" id="XP_019856362.1">
    <property type="nucleotide sequence ID" value="XM_020000803.1"/>
</dbReference>
<organism evidence="2 3">
    <name type="scientific">Amphimedon queenslandica</name>
    <name type="common">Sponge</name>
    <dbReference type="NCBI Taxonomy" id="400682"/>
    <lineage>
        <taxon>Eukaryota</taxon>
        <taxon>Metazoa</taxon>
        <taxon>Porifera</taxon>
        <taxon>Demospongiae</taxon>
        <taxon>Heteroscleromorpha</taxon>
        <taxon>Haplosclerida</taxon>
        <taxon>Niphatidae</taxon>
        <taxon>Amphimedon</taxon>
    </lineage>
</organism>
<accession>A0AAN0JHW5</accession>
<keyword evidence="3" id="KW-1185">Reference proteome</keyword>
<sequence>MGHVNFIAIQTFNFKVSTAVFNVIYLNFNYDPICDTELYSYTVNLANVTIFGELGFYLSQGASYHLSIILDHIEVYNKPSPCLCINLQNSLYSLIMTNSFLYGGFSLRSLPLPESSCPFPTGQLSCTIFIENSHLYGNSEAFLISGSLMYKHPVLIFIKSCSIQDSASYGLYIDCTLFSSMTINITDTLLTGNRANSIVSCHSVSFSNVTIANSQDTGLTLIQSTVMVNNSLSFRNNTGDFGGGLSLSQLSYFMVLPQASFEFVNNSASYKGGGFFCSVSSAHPFVYAELSDLTFAIPLTLWNNTAGKAGADIYGFVLSGFKFYGLFVSFSLINPRVSSSTNAIRISFCDFNDAQGITLSNSVPEQHIFPGQKLKFKVALFGFDGNETTFSLTDGVVDVFIDTIKVFNYSFAEANCSIIEYTPTELIYSSTKHNSEHLLSACNVFFLTVASNARGRLCRIGEDLVQPVIQVWDRSSPSLKDQILTFLHIQVRLHHPCGAISEADGAWASNDAHWRNCIEKMNSFIIKELDLASKRSRSTSKGEAAVSPSFINFTVDVMQQAYSHTDTSFTDTSLPPKVKRSRVDSGWSILKDSLSSNSSVLIWLQLIGHLFAKESVKFPTTEIIPLISELYNILVQLKKPDARAFTVLHWVFIALKSIASYTSNNGIVYNNWKDIWTGTIKALQYRIAEDTGYELLSTLLLLKFIKTVEVDAWKIICLTTPSKSVISFIRSLLAHHKIPESLIISLPHTINEDSPLPLLSLSSSSSSYQYRITLLNHICSILDIKKPLNGSKSLLPVYELSVVLVSLMQQSCSLSLTLSSTSNRCTQWVSDEFRQSLESFESSWYPHEVAYLQSSFDLNPLFTPPSATPTAPRKEPVIDSLCSVLCDILSSHCHNLSQPLQAPTTHENKLGCLMEAKVYCCSLVLHVVTLLHYIGYPVETTSIYQLGPSLLKEVSSHLKDPIWSEADSSYYQTVVKTHLKHLSSLVSDSLATEFKDYIQSFIPLETVQDIILISKGKFASWVRSISMDSSSAFSATESTSNLSLGLNRHVSSANDDDDAFEDDFMDSEPSTHSDMSSLSPVSHHNLNILSPSLLSSKALVQQEACVLLVKWSYLVSECGSLCWSSVKNIMNDDSVNVSSVVTVQLILAITSNILQSPVPLPQEAIGMILQSLRKVLSKHRKNYFIHKEALVLLKRLIIGSNWSMEQSDCLSLLSAFWNLYSEGSLCPDIKLLLIR</sequence>
<dbReference type="PANTHER" id="PTHR37079">
    <property type="entry name" value="SERINE/THREONINE-PROTEIN KINASE ATM"/>
    <property type="match status" value="1"/>
</dbReference>
<protein>
    <submittedName>
        <fullName evidence="2">Uncharacterized protein</fullName>
    </submittedName>
</protein>
<dbReference type="GeneID" id="109584897"/>
<reference evidence="2" key="2">
    <citation type="submission" date="2024-06" db="UniProtKB">
        <authorList>
            <consortium name="EnsemblMetazoa"/>
        </authorList>
    </citation>
    <scope>IDENTIFICATION</scope>
</reference>
<dbReference type="PANTHER" id="PTHR37079:SF4">
    <property type="entry name" value="SERINE_THREONINE-PROTEIN KINASE ATM"/>
    <property type="match status" value="1"/>
</dbReference>
<feature type="compositionally biased region" description="Acidic residues" evidence="1">
    <location>
        <begin position="1054"/>
        <end position="1066"/>
    </location>
</feature>
<dbReference type="GO" id="GO:0004674">
    <property type="term" value="F:protein serine/threonine kinase activity"/>
    <property type="evidence" value="ECO:0007669"/>
    <property type="project" value="InterPro"/>
</dbReference>
<dbReference type="EnsemblMetazoa" id="XM_020000803.1">
    <property type="protein sequence ID" value="XP_019856362.1"/>
    <property type="gene ID" value="LOC109584897"/>
</dbReference>
<dbReference type="InterPro" id="IPR038980">
    <property type="entry name" value="ATM_plant"/>
</dbReference>
<dbReference type="Proteomes" id="UP000007879">
    <property type="component" value="Unassembled WGS sequence"/>
</dbReference>
<reference evidence="3" key="1">
    <citation type="journal article" date="2010" name="Nature">
        <title>The Amphimedon queenslandica genome and the evolution of animal complexity.</title>
        <authorList>
            <person name="Srivastava M."/>
            <person name="Simakov O."/>
            <person name="Chapman J."/>
            <person name="Fahey B."/>
            <person name="Gauthier M.E."/>
            <person name="Mitros T."/>
            <person name="Richards G.S."/>
            <person name="Conaco C."/>
            <person name="Dacre M."/>
            <person name="Hellsten U."/>
            <person name="Larroux C."/>
            <person name="Putnam N.H."/>
            <person name="Stanke M."/>
            <person name="Adamska M."/>
            <person name="Darling A."/>
            <person name="Degnan S.M."/>
            <person name="Oakley T.H."/>
            <person name="Plachetzki D.C."/>
            <person name="Zhai Y."/>
            <person name="Adamski M."/>
            <person name="Calcino A."/>
            <person name="Cummins S.F."/>
            <person name="Goodstein D.M."/>
            <person name="Harris C."/>
            <person name="Jackson D.J."/>
            <person name="Leys S.P."/>
            <person name="Shu S."/>
            <person name="Woodcroft B.J."/>
            <person name="Vervoort M."/>
            <person name="Kosik K.S."/>
            <person name="Manning G."/>
            <person name="Degnan B.M."/>
            <person name="Rokhsar D.S."/>
        </authorList>
    </citation>
    <scope>NUCLEOTIDE SEQUENCE [LARGE SCALE GENOMIC DNA]</scope>
</reference>
<dbReference type="AlphaFoldDB" id="A0AAN0JHW5"/>
<dbReference type="KEGG" id="aqu:109584897"/>
<evidence type="ECO:0000256" key="1">
    <source>
        <dbReference type="SAM" id="MobiDB-lite"/>
    </source>
</evidence>